<keyword evidence="6" id="KW-1185">Reference proteome</keyword>
<evidence type="ECO:0000313" key="5">
    <source>
        <dbReference type="EMBL" id="QDH21904.1"/>
    </source>
</evidence>
<dbReference type="InterPro" id="IPR029062">
    <property type="entry name" value="Class_I_gatase-like"/>
</dbReference>
<sequence length="351" mass="38506">MIRYPFLREGTTIGVTAPSYGVAPDMHDLLKQAIGRMEEAGFAVSTGDTVWTQHKAKSAPARLRAEELNRMLQDDRIGLVLPPWGGELLIEVLEHLDFDRIGDKWLLGYSDISLLLLAVTLRTGLATAHGTNLLDLRGRVTDSTTAKWRDALTTPAGGSFGQHSSDLYQVEWKSRPEAEEANPAEAEAADDSVFNLTEPTVWKSVSGGDVGFNGRLLVGCIDVIRHLVGTPYGDVRTFRDTHLPGEPVLWVLENCEMNTADLRRSLVQMKLAGWFDNCAGLMFGRSPANGAVDGYTAVDVYRDMAEELGVPVLYDIDCGHMPPQLTLINGAMAQVEFSEEKGTASVRQIYK</sequence>
<evidence type="ECO:0000259" key="3">
    <source>
        <dbReference type="Pfam" id="PF02016"/>
    </source>
</evidence>
<dbReference type="KEGG" id="saca:FFV09_14295"/>
<dbReference type="InterPro" id="IPR027478">
    <property type="entry name" value="LdcA_N"/>
</dbReference>
<evidence type="ECO:0000256" key="1">
    <source>
        <dbReference type="ARBA" id="ARBA00010233"/>
    </source>
</evidence>
<dbReference type="SUPFAM" id="SSF52317">
    <property type="entry name" value="Class I glutamine amidotransferase-like"/>
    <property type="match status" value="1"/>
</dbReference>
<comment type="similarity">
    <text evidence="1">Belongs to the peptidase S66 family.</text>
</comment>
<dbReference type="EMBL" id="CP041217">
    <property type="protein sequence ID" value="QDH21904.1"/>
    <property type="molecule type" value="Genomic_DNA"/>
</dbReference>
<dbReference type="GO" id="GO:0004180">
    <property type="term" value="F:carboxypeptidase activity"/>
    <property type="evidence" value="ECO:0007669"/>
    <property type="project" value="UniProtKB-KW"/>
</dbReference>
<dbReference type="PIRSF" id="PIRSF028757">
    <property type="entry name" value="LD-carboxypeptidase"/>
    <property type="match status" value="1"/>
</dbReference>
<organism evidence="5 6">
    <name type="scientific">Saccharibacillus brassicae</name>
    <dbReference type="NCBI Taxonomy" id="2583377"/>
    <lineage>
        <taxon>Bacteria</taxon>
        <taxon>Bacillati</taxon>
        <taxon>Bacillota</taxon>
        <taxon>Bacilli</taxon>
        <taxon>Bacillales</taxon>
        <taxon>Paenibacillaceae</taxon>
        <taxon>Saccharibacillus</taxon>
    </lineage>
</organism>
<dbReference type="Gene3D" id="3.40.50.10740">
    <property type="entry name" value="Class I glutamine amidotransferase-like"/>
    <property type="match status" value="1"/>
</dbReference>
<evidence type="ECO:0000256" key="2">
    <source>
        <dbReference type="ARBA" id="ARBA00022801"/>
    </source>
</evidence>
<dbReference type="PANTHER" id="PTHR30237">
    <property type="entry name" value="MURAMOYLTETRAPEPTIDE CARBOXYPEPTIDASE"/>
    <property type="match status" value="1"/>
</dbReference>
<feature type="domain" description="LD-carboxypeptidase N-terminal" evidence="3">
    <location>
        <begin position="13"/>
        <end position="130"/>
    </location>
</feature>
<name>A0A4Y6UXP5_SACBS</name>
<dbReference type="Pfam" id="PF17676">
    <property type="entry name" value="Peptidase_S66C"/>
    <property type="match status" value="1"/>
</dbReference>
<proteinExistence type="inferred from homology"/>
<dbReference type="InterPro" id="IPR027461">
    <property type="entry name" value="Carboxypeptidase_A_C_sf"/>
</dbReference>
<reference evidence="5 6" key="1">
    <citation type="submission" date="2019-06" db="EMBL/GenBank/DDBJ databases">
        <title>Saccharibacillus brassicae sp. nov., an endophytic bacterium isolated from Chinese cabbage seeds (Brassica pekinensis).</title>
        <authorList>
            <person name="Jiang L."/>
            <person name="Lee J."/>
            <person name="Kim S.W."/>
        </authorList>
    </citation>
    <scope>NUCLEOTIDE SEQUENCE [LARGE SCALE GENOMIC DNA]</scope>
    <source>
        <strain evidence="6">KCTC 43072 / ATSA2</strain>
    </source>
</reference>
<keyword evidence="5" id="KW-0121">Carboxypeptidase</keyword>
<dbReference type="RefSeq" id="WP_141448448.1">
    <property type="nucleotide sequence ID" value="NZ_CP041217.1"/>
</dbReference>
<feature type="domain" description="LD-carboxypeptidase C-terminal" evidence="4">
    <location>
        <begin position="213"/>
        <end position="335"/>
    </location>
</feature>
<keyword evidence="5" id="KW-0645">Protease</keyword>
<dbReference type="SUPFAM" id="SSF141986">
    <property type="entry name" value="LD-carboxypeptidase A C-terminal domain-like"/>
    <property type="match status" value="1"/>
</dbReference>
<dbReference type="Pfam" id="PF02016">
    <property type="entry name" value="Peptidase_S66"/>
    <property type="match status" value="1"/>
</dbReference>
<accession>A0A4Y6UXP5</accession>
<dbReference type="AlphaFoldDB" id="A0A4Y6UXP5"/>
<dbReference type="CDD" id="cd07062">
    <property type="entry name" value="Peptidase_S66_mccF_like"/>
    <property type="match status" value="1"/>
</dbReference>
<dbReference type="InterPro" id="IPR040449">
    <property type="entry name" value="Peptidase_S66_N"/>
</dbReference>
<dbReference type="OrthoDB" id="9807329at2"/>
<dbReference type="InterPro" id="IPR040921">
    <property type="entry name" value="Peptidase_S66C"/>
</dbReference>
<protein>
    <submittedName>
        <fullName evidence="5">LD-carboxypeptidase</fullName>
    </submittedName>
</protein>
<evidence type="ECO:0000259" key="4">
    <source>
        <dbReference type="Pfam" id="PF17676"/>
    </source>
</evidence>
<evidence type="ECO:0000313" key="6">
    <source>
        <dbReference type="Proteomes" id="UP000316968"/>
    </source>
</evidence>
<gene>
    <name evidence="5" type="ORF">FFV09_14295</name>
</gene>
<dbReference type="Gene3D" id="3.50.30.60">
    <property type="entry name" value="LD-carboxypeptidase A C-terminal domain-like"/>
    <property type="match status" value="1"/>
</dbReference>
<dbReference type="Proteomes" id="UP000316968">
    <property type="component" value="Chromosome"/>
</dbReference>
<dbReference type="PANTHER" id="PTHR30237:SF5">
    <property type="entry name" value="CARBOXYPEPTIDASE VC_A0337-RELATED"/>
    <property type="match status" value="1"/>
</dbReference>
<dbReference type="InterPro" id="IPR003507">
    <property type="entry name" value="S66_fam"/>
</dbReference>
<keyword evidence="2" id="KW-0378">Hydrolase</keyword>